<sequence>MMKKLVILGAFLLAACGVDGEPVQPTGGVNVSLSPSGVGLGANVGLKKGPLRIGLGL</sequence>
<feature type="signal peptide" evidence="1">
    <location>
        <begin position="1"/>
        <end position="20"/>
    </location>
</feature>
<dbReference type="STRING" id="1300350.Z948_887"/>
<comment type="caution">
    <text evidence="2">The sequence shown here is derived from an EMBL/GenBank/DDBJ whole genome shotgun (WGS) entry which is preliminary data.</text>
</comment>
<keyword evidence="3" id="KW-1185">Reference proteome</keyword>
<accession>A0A073IIY2</accession>
<name>A0A073IIY2_9RHOB</name>
<organism evidence="2 3">
    <name type="scientific">Sulfitobacter donghicola DSW-25 = KCTC 12864 = JCM 14565</name>
    <dbReference type="NCBI Taxonomy" id="1300350"/>
    <lineage>
        <taxon>Bacteria</taxon>
        <taxon>Pseudomonadati</taxon>
        <taxon>Pseudomonadota</taxon>
        <taxon>Alphaproteobacteria</taxon>
        <taxon>Rhodobacterales</taxon>
        <taxon>Roseobacteraceae</taxon>
        <taxon>Sulfitobacter</taxon>
    </lineage>
</organism>
<protein>
    <recommendedName>
        <fullName evidence="4">Argininosuccinate lyase</fullName>
    </recommendedName>
</protein>
<reference evidence="2 3" key="1">
    <citation type="submission" date="2014-01" db="EMBL/GenBank/DDBJ databases">
        <title>Sulfitobacter donghicola JCM 14565 Genome Sequencing.</title>
        <authorList>
            <person name="Lai Q."/>
            <person name="Hong Z."/>
        </authorList>
    </citation>
    <scope>NUCLEOTIDE SEQUENCE [LARGE SCALE GENOMIC DNA]</scope>
    <source>
        <strain evidence="2 3">JCM 14565</strain>
    </source>
</reference>
<proteinExistence type="predicted"/>
<keyword evidence="1" id="KW-0732">Signal</keyword>
<dbReference type="PROSITE" id="PS51257">
    <property type="entry name" value="PROKAR_LIPOPROTEIN"/>
    <property type="match status" value="1"/>
</dbReference>
<evidence type="ECO:0000313" key="3">
    <source>
        <dbReference type="Proteomes" id="UP000027734"/>
    </source>
</evidence>
<evidence type="ECO:0000313" key="2">
    <source>
        <dbReference type="EMBL" id="KEJ89724.1"/>
    </source>
</evidence>
<dbReference type="Proteomes" id="UP000027734">
    <property type="component" value="Unassembled WGS sequence"/>
</dbReference>
<feature type="chain" id="PRO_5001689664" description="Argininosuccinate lyase" evidence="1">
    <location>
        <begin position="21"/>
        <end position="57"/>
    </location>
</feature>
<evidence type="ECO:0000256" key="1">
    <source>
        <dbReference type="SAM" id="SignalP"/>
    </source>
</evidence>
<dbReference type="EMBL" id="JAMC01000002">
    <property type="protein sequence ID" value="KEJ89724.1"/>
    <property type="molecule type" value="Genomic_DNA"/>
</dbReference>
<dbReference type="AlphaFoldDB" id="A0A073IIY2"/>
<gene>
    <name evidence="2" type="ORF">DSW25_05735</name>
</gene>
<evidence type="ECO:0008006" key="4">
    <source>
        <dbReference type="Google" id="ProtNLM"/>
    </source>
</evidence>